<keyword evidence="4 10" id="KW-0812">Transmembrane</keyword>
<sequence>MSSHDGALLVVAAVLVLLAGVFAGAEAAISAYSKVRANEQVELGNTRAVRLSDLLTDAPRYLNTLLLVRLTCEITAIVLVTQALSNIFTVTWEHILITAVVMVVVSYVIIGVAPRTLGRQHSDRFAMLSAGPIMALTTVLGPIPKLLILIGNALTPGKGFAAGPFATESELRALVDLAEKSAVIESNERQMIHSVFELGDTIVREVMVPRTDMVYIERHKKLRQLTSLALRSGYSRIPVVGDSLDDILGVVYLKDVMRRVYDNAQSESTERVESVMRPCMYVPDSKPVDQLLREMQAARMHVAMVVDEYGGTAGLVTIEDILEEIVGEITDEYDEAPEAVQALSDGAYRLSSRYPIDELGELFGVPLDDDDVDTVGGLMAKLLGKVPIPGAQVEIEGLSLTAERPSGRRNQIGTVLVRRTEDVAEQPQDNSHQTA</sequence>
<evidence type="ECO:0000256" key="7">
    <source>
        <dbReference type="ARBA" id="ARBA00023122"/>
    </source>
</evidence>
<dbReference type="FunFam" id="3.10.580.10:FF:000002">
    <property type="entry name" value="Magnesium/cobalt efflux protein CorC"/>
    <property type="match status" value="1"/>
</dbReference>
<keyword evidence="6 10" id="KW-1133">Transmembrane helix</keyword>
<keyword evidence="7 9" id="KW-0129">CBS domain</keyword>
<evidence type="ECO:0000256" key="10">
    <source>
        <dbReference type="PROSITE-ProRule" id="PRU01193"/>
    </source>
</evidence>
<feature type="transmembrane region" description="Helical" evidence="11">
    <location>
        <begin position="125"/>
        <end position="143"/>
    </location>
</feature>
<feature type="domain" description="CBS" evidence="12">
    <location>
        <begin position="207"/>
        <end position="266"/>
    </location>
</feature>
<name>A0A7W9J1S0_9ACTN</name>
<comment type="similarity">
    <text evidence="2">Belongs to the UPF0053 family.</text>
</comment>
<dbReference type="PANTHER" id="PTHR22777:SF32">
    <property type="entry name" value="UPF0053 INNER MEMBRANE PROTEIN YFJD"/>
    <property type="match status" value="1"/>
</dbReference>
<dbReference type="InterPro" id="IPR005170">
    <property type="entry name" value="Transptr-assoc_dom"/>
</dbReference>
<evidence type="ECO:0000256" key="6">
    <source>
        <dbReference type="ARBA" id="ARBA00022989"/>
    </source>
</evidence>
<dbReference type="InterPro" id="IPR016169">
    <property type="entry name" value="FAD-bd_PCMH_sub2"/>
</dbReference>
<evidence type="ECO:0000259" key="13">
    <source>
        <dbReference type="PROSITE" id="PS51846"/>
    </source>
</evidence>
<dbReference type="PROSITE" id="PS51371">
    <property type="entry name" value="CBS"/>
    <property type="match status" value="2"/>
</dbReference>
<dbReference type="Proteomes" id="UP000549971">
    <property type="component" value="Unassembled WGS sequence"/>
</dbReference>
<gene>
    <name evidence="14" type="ORF">HDA39_000458</name>
</gene>
<keyword evidence="5" id="KW-0677">Repeat</keyword>
<evidence type="ECO:0000259" key="12">
    <source>
        <dbReference type="PROSITE" id="PS51371"/>
    </source>
</evidence>
<feature type="transmembrane region" description="Helical" evidence="11">
    <location>
        <begin position="94"/>
        <end position="113"/>
    </location>
</feature>
<evidence type="ECO:0000256" key="3">
    <source>
        <dbReference type="ARBA" id="ARBA00022475"/>
    </source>
</evidence>
<feature type="domain" description="CBS" evidence="12">
    <location>
        <begin position="275"/>
        <end position="332"/>
    </location>
</feature>
<keyword evidence="3" id="KW-1003">Cell membrane</keyword>
<comment type="caution">
    <text evidence="14">The sequence shown here is derived from an EMBL/GenBank/DDBJ whole genome shotgun (WGS) entry which is preliminary data.</text>
</comment>
<dbReference type="InterPro" id="IPR036318">
    <property type="entry name" value="FAD-bd_PCMH-like_sf"/>
</dbReference>
<dbReference type="AlphaFoldDB" id="A0A7W9J1S0"/>
<dbReference type="Pfam" id="PF00571">
    <property type="entry name" value="CBS"/>
    <property type="match status" value="2"/>
</dbReference>
<dbReference type="InterPro" id="IPR000644">
    <property type="entry name" value="CBS_dom"/>
</dbReference>
<dbReference type="EMBL" id="JACHMY010000001">
    <property type="protein sequence ID" value="MBB5833724.1"/>
    <property type="molecule type" value="Genomic_DNA"/>
</dbReference>
<dbReference type="SUPFAM" id="SSF54631">
    <property type="entry name" value="CBS-domain pair"/>
    <property type="match status" value="1"/>
</dbReference>
<protein>
    <submittedName>
        <fullName evidence="14">CBS domain containing-hemolysin-like protein</fullName>
    </submittedName>
</protein>
<dbReference type="Pfam" id="PF03471">
    <property type="entry name" value="CorC_HlyC"/>
    <property type="match status" value="1"/>
</dbReference>
<feature type="domain" description="CNNM transmembrane" evidence="13">
    <location>
        <begin position="1"/>
        <end position="188"/>
    </location>
</feature>
<dbReference type="InterPro" id="IPR046342">
    <property type="entry name" value="CBS_dom_sf"/>
</dbReference>
<dbReference type="SMART" id="SM00116">
    <property type="entry name" value="CBS"/>
    <property type="match status" value="2"/>
</dbReference>
<evidence type="ECO:0000256" key="2">
    <source>
        <dbReference type="ARBA" id="ARBA00006337"/>
    </source>
</evidence>
<dbReference type="PROSITE" id="PS51846">
    <property type="entry name" value="CNNM"/>
    <property type="match status" value="1"/>
</dbReference>
<dbReference type="InterPro" id="IPR044751">
    <property type="entry name" value="Ion_transp-like_CBS"/>
</dbReference>
<evidence type="ECO:0000256" key="5">
    <source>
        <dbReference type="ARBA" id="ARBA00022737"/>
    </source>
</evidence>
<evidence type="ECO:0000256" key="4">
    <source>
        <dbReference type="ARBA" id="ARBA00022692"/>
    </source>
</evidence>
<dbReference type="Gene3D" id="3.30.465.10">
    <property type="match status" value="1"/>
</dbReference>
<evidence type="ECO:0000256" key="9">
    <source>
        <dbReference type="PROSITE-ProRule" id="PRU00703"/>
    </source>
</evidence>
<keyword evidence="15" id="KW-1185">Reference proteome</keyword>
<comment type="subcellular location">
    <subcellularLocation>
        <location evidence="1">Cell membrane</location>
        <topology evidence="1">Multi-pass membrane protein</topology>
    </subcellularLocation>
</comment>
<dbReference type="RefSeq" id="WP_184793581.1">
    <property type="nucleotide sequence ID" value="NZ_JACHMY010000001.1"/>
</dbReference>
<reference evidence="14 15" key="1">
    <citation type="submission" date="2020-08" db="EMBL/GenBank/DDBJ databases">
        <title>Sequencing the genomes of 1000 actinobacteria strains.</title>
        <authorList>
            <person name="Klenk H.-P."/>
        </authorList>
    </citation>
    <scope>NUCLEOTIDE SEQUENCE [LARGE SCALE GENOMIC DNA]</scope>
    <source>
        <strain evidence="14 15">DSM 28967</strain>
    </source>
</reference>
<dbReference type="GO" id="GO:0005886">
    <property type="term" value="C:plasma membrane"/>
    <property type="evidence" value="ECO:0007669"/>
    <property type="project" value="UniProtKB-SubCell"/>
</dbReference>
<keyword evidence="8 10" id="KW-0472">Membrane</keyword>
<accession>A0A7W9J1S0</accession>
<dbReference type="CDD" id="cd04590">
    <property type="entry name" value="CBS_pair_CorC_HlyC_assoc"/>
    <property type="match status" value="1"/>
</dbReference>
<dbReference type="SMART" id="SM01091">
    <property type="entry name" value="CorC_HlyC"/>
    <property type="match status" value="1"/>
</dbReference>
<evidence type="ECO:0000313" key="14">
    <source>
        <dbReference type="EMBL" id="MBB5833724.1"/>
    </source>
</evidence>
<dbReference type="PANTHER" id="PTHR22777">
    <property type="entry name" value="HEMOLYSIN-RELATED"/>
    <property type="match status" value="1"/>
</dbReference>
<evidence type="ECO:0000313" key="15">
    <source>
        <dbReference type="Proteomes" id="UP000549971"/>
    </source>
</evidence>
<dbReference type="SUPFAM" id="SSF56176">
    <property type="entry name" value="FAD-binding/transporter-associated domain-like"/>
    <property type="match status" value="1"/>
</dbReference>
<evidence type="ECO:0000256" key="1">
    <source>
        <dbReference type="ARBA" id="ARBA00004651"/>
    </source>
</evidence>
<dbReference type="Gene3D" id="3.10.580.10">
    <property type="entry name" value="CBS-domain"/>
    <property type="match status" value="1"/>
</dbReference>
<evidence type="ECO:0000256" key="8">
    <source>
        <dbReference type="ARBA" id="ARBA00023136"/>
    </source>
</evidence>
<proteinExistence type="inferred from homology"/>
<dbReference type="GO" id="GO:0050660">
    <property type="term" value="F:flavin adenine dinucleotide binding"/>
    <property type="evidence" value="ECO:0007669"/>
    <property type="project" value="InterPro"/>
</dbReference>
<organism evidence="14 15">
    <name type="scientific">Kribbella italica</name>
    <dbReference type="NCBI Taxonomy" id="1540520"/>
    <lineage>
        <taxon>Bacteria</taxon>
        <taxon>Bacillati</taxon>
        <taxon>Actinomycetota</taxon>
        <taxon>Actinomycetes</taxon>
        <taxon>Propionibacteriales</taxon>
        <taxon>Kribbellaceae</taxon>
        <taxon>Kribbella</taxon>
    </lineage>
</organism>
<dbReference type="InterPro" id="IPR002550">
    <property type="entry name" value="CNNM"/>
</dbReference>
<dbReference type="Pfam" id="PF01595">
    <property type="entry name" value="CNNM"/>
    <property type="match status" value="1"/>
</dbReference>
<evidence type="ECO:0000256" key="11">
    <source>
        <dbReference type="SAM" id="Phobius"/>
    </source>
</evidence>